<accession>A0A511XG46</accession>
<evidence type="ECO:0000313" key="2">
    <source>
        <dbReference type="Proteomes" id="UP000321746"/>
    </source>
</evidence>
<evidence type="ECO:0000313" key="1">
    <source>
        <dbReference type="EMBL" id="GEN61927.1"/>
    </source>
</evidence>
<dbReference type="EMBL" id="BJYG01000001">
    <property type="protein sequence ID" value="GEN61927.1"/>
    <property type="molecule type" value="Genomic_DNA"/>
</dbReference>
<evidence type="ECO:0008006" key="3">
    <source>
        <dbReference type="Google" id="ProtNLM"/>
    </source>
</evidence>
<comment type="caution">
    <text evidence="1">The sequence shown here is derived from an EMBL/GenBank/DDBJ whole genome shotgun (WGS) entry which is preliminary data.</text>
</comment>
<dbReference type="RefSeq" id="WP_173571894.1">
    <property type="nucleotide sequence ID" value="NZ_BJYG01000001.1"/>
</dbReference>
<sequence>MHMLVSCVGGIGLTAMIATIAPHYAPAALVVAVIYTIPGVSASWITLHETP</sequence>
<name>A0A511XG46_9PROT</name>
<dbReference type="AlphaFoldDB" id="A0A511XG46"/>
<proteinExistence type="predicted"/>
<organism evidence="1 2">
    <name type="scientific">Acetobacter oeni</name>
    <dbReference type="NCBI Taxonomy" id="304077"/>
    <lineage>
        <taxon>Bacteria</taxon>
        <taxon>Pseudomonadati</taxon>
        <taxon>Pseudomonadota</taxon>
        <taxon>Alphaproteobacteria</taxon>
        <taxon>Acetobacterales</taxon>
        <taxon>Acetobacteraceae</taxon>
        <taxon>Acetobacter</taxon>
    </lineage>
</organism>
<keyword evidence="2" id="KW-1185">Reference proteome</keyword>
<protein>
    <recommendedName>
        <fullName evidence="3">HPP family protein</fullName>
    </recommendedName>
</protein>
<reference evidence="1 2" key="1">
    <citation type="submission" date="2019-07" db="EMBL/GenBank/DDBJ databases">
        <title>Whole genome shotgun sequence of Acetobacter oeni NBRC 105207.</title>
        <authorList>
            <person name="Hosoyama A."/>
            <person name="Uohara A."/>
            <person name="Ohji S."/>
            <person name="Ichikawa N."/>
        </authorList>
    </citation>
    <scope>NUCLEOTIDE SEQUENCE [LARGE SCALE GENOMIC DNA]</scope>
    <source>
        <strain evidence="1 2">NBRC 105207</strain>
    </source>
</reference>
<gene>
    <name evidence="1" type="ORF">AOE01nite_01510</name>
</gene>
<dbReference type="Proteomes" id="UP000321746">
    <property type="component" value="Unassembled WGS sequence"/>
</dbReference>